<dbReference type="EMBL" id="BAAAZP010000003">
    <property type="protein sequence ID" value="GAA3642292.1"/>
    <property type="molecule type" value="Genomic_DNA"/>
</dbReference>
<name>A0ABP7AWD9_9ACTN</name>
<sequence length="61" mass="6575">MPLTAPALTHARMNERPPEQAGLVTALGCLVLFIPAILRFNGPWRRTTRTTAAFAVGEAEA</sequence>
<evidence type="ECO:0000313" key="3">
    <source>
        <dbReference type="Proteomes" id="UP001500902"/>
    </source>
</evidence>
<dbReference type="Proteomes" id="UP001500902">
    <property type="component" value="Unassembled WGS sequence"/>
</dbReference>
<evidence type="ECO:0000256" key="1">
    <source>
        <dbReference type="SAM" id="Phobius"/>
    </source>
</evidence>
<comment type="caution">
    <text evidence="2">The sequence shown here is derived from an EMBL/GenBank/DDBJ whole genome shotgun (WGS) entry which is preliminary data.</text>
</comment>
<proteinExistence type="predicted"/>
<accession>A0ABP7AWD9</accession>
<reference evidence="3" key="1">
    <citation type="journal article" date="2019" name="Int. J. Syst. Evol. Microbiol.">
        <title>The Global Catalogue of Microorganisms (GCM) 10K type strain sequencing project: providing services to taxonomists for standard genome sequencing and annotation.</title>
        <authorList>
            <consortium name="The Broad Institute Genomics Platform"/>
            <consortium name="The Broad Institute Genome Sequencing Center for Infectious Disease"/>
            <person name="Wu L."/>
            <person name="Ma J."/>
        </authorList>
    </citation>
    <scope>NUCLEOTIDE SEQUENCE [LARGE SCALE GENOMIC DNA]</scope>
    <source>
        <strain evidence="3">JCM 16904</strain>
    </source>
</reference>
<feature type="transmembrane region" description="Helical" evidence="1">
    <location>
        <begin position="20"/>
        <end position="40"/>
    </location>
</feature>
<keyword evidence="1" id="KW-1133">Transmembrane helix</keyword>
<keyword evidence="3" id="KW-1185">Reference proteome</keyword>
<organism evidence="2 3">
    <name type="scientific">Nonomuraea antimicrobica</name>
    <dbReference type="NCBI Taxonomy" id="561173"/>
    <lineage>
        <taxon>Bacteria</taxon>
        <taxon>Bacillati</taxon>
        <taxon>Actinomycetota</taxon>
        <taxon>Actinomycetes</taxon>
        <taxon>Streptosporangiales</taxon>
        <taxon>Streptosporangiaceae</taxon>
        <taxon>Nonomuraea</taxon>
    </lineage>
</organism>
<gene>
    <name evidence="2" type="ORF">GCM10022224_000760</name>
</gene>
<keyword evidence="1" id="KW-0472">Membrane</keyword>
<protein>
    <submittedName>
        <fullName evidence="2">Uncharacterized protein</fullName>
    </submittedName>
</protein>
<keyword evidence="1" id="KW-0812">Transmembrane</keyword>
<evidence type="ECO:0000313" key="2">
    <source>
        <dbReference type="EMBL" id="GAA3642292.1"/>
    </source>
</evidence>